<dbReference type="Proteomes" id="UP001157186">
    <property type="component" value="Unassembled WGS sequence"/>
</dbReference>
<dbReference type="Gene3D" id="2.40.160.20">
    <property type="match status" value="1"/>
</dbReference>
<keyword evidence="1" id="KW-0732">Signal</keyword>
<evidence type="ECO:0000313" key="2">
    <source>
        <dbReference type="EMBL" id="GLX77223.1"/>
    </source>
</evidence>
<keyword evidence="3" id="KW-1185">Reference proteome</keyword>
<feature type="signal peptide" evidence="1">
    <location>
        <begin position="1"/>
        <end position="24"/>
    </location>
</feature>
<evidence type="ECO:0008006" key="4">
    <source>
        <dbReference type="Google" id="ProtNLM"/>
    </source>
</evidence>
<organism evidence="2 3">
    <name type="scientific">Thalassotalea insulae</name>
    <dbReference type="NCBI Taxonomy" id="2056778"/>
    <lineage>
        <taxon>Bacteria</taxon>
        <taxon>Pseudomonadati</taxon>
        <taxon>Pseudomonadota</taxon>
        <taxon>Gammaproteobacteria</taxon>
        <taxon>Alteromonadales</taxon>
        <taxon>Colwelliaceae</taxon>
        <taxon>Thalassotalea</taxon>
    </lineage>
</organism>
<accession>A0ABQ6GMK4</accession>
<reference evidence="2 3" key="1">
    <citation type="submission" date="2023-03" db="EMBL/GenBank/DDBJ databases">
        <title>Draft genome sequence of Thalassotalea insulae KCTC 62186T.</title>
        <authorList>
            <person name="Sawabe T."/>
        </authorList>
    </citation>
    <scope>NUCLEOTIDE SEQUENCE [LARGE SCALE GENOMIC DNA]</scope>
    <source>
        <strain evidence="2 3">KCTC 62186</strain>
    </source>
</reference>
<name>A0ABQ6GMK4_9GAMM</name>
<sequence>MLRKYFLLTLVLFHVFFVSNNAYAQDNTKNKIAVLLGFEYLSPIDRDRNIDTYILDVFYPVAEISPINLRISALASFAYATGDITQIEGEYSEGTMHDVNYKNSAFALGPGVQLDWRVFKDEQLSFHLEGIGNLFIYNDKFPAGGKYYNFMWRIGPSVYYKLDNSSKVGVGYHWSHASNGTGVRPENPSYDAEGVFIRYSRLF</sequence>
<gene>
    <name evidence="2" type="ORF">tinsulaeT_05630</name>
</gene>
<evidence type="ECO:0000313" key="3">
    <source>
        <dbReference type="Proteomes" id="UP001157186"/>
    </source>
</evidence>
<dbReference type="RefSeq" id="WP_284243068.1">
    <property type="nucleotide sequence ID" value="NZ_BSST01000001.1"/>
</dbReference>
<evidence type="ECO:0000256" key="1">
    <source>
        <dbReference type="SAM" id="SignalP"/>
    </source>
</evidence>
<protein>
    <recommendedName>
        <fullName evidence="4">Lipid A 3-O-deacylase PagL</fullName>
    </recommendedName>
</protein>
<dbReference type="EMBL" id="BSST01000001">
    <property type="protein sequence ID" value="GLX77223.1"/>
    <property type="molecule type" value="Genomic_DNA"/>
</dbReference>
<proteinExistence type="predicted"/>
<feature type="chain" id="PRO_5045119801" description="Lipid A 3-O-deacylase PagL" evidence="1">
    <location>
        <begin position="25"/>
        <end position="203"/>
    </location>
</feature>
<comment type="caution">
    <text evidence="2">The sequence shown here is derived from an EMBL/GenBank/DDBJ whole genome shotgun (WGS) entry which is preliminary data.</text>
</comment>